<feature type="region of interest" description="Disordered" evidence="1">
    <location>
        <begin position="362"/>
        <end position="381"/>
    </location>
</feature>
<evidence type="ECO:0000313" key="2">
    <source>
        <dbReference type="EMBL" id="KAG2494283.1"/>
    </source>
</evidence>
<feature type="compositionally biased region" description="Gly residues" evidence="1">
    <location>
        <begin position="93"/>
        <end position="110"/>
    </location>
</feature>
<feature type="compositionally biased region" description="Low complexity" evidence="1">
    <location>
        <begin position="889"/>
        <end position="906"/>
    </location>
</feature>
<accession>A0A835Y1N2</accession>
<dbReference type="PANTHER" id="PTHR33645:SF2">
    <property type="entry name" value="FAMILY PROTEIN, PUTATIVE (DUF3754)-RELATED"/>
    <property type="match status" value="1"/>
</dbReference>
<feature type="compositionally biased region" description="Low complexity" evidence="1">
    <location>
        <begin position="391"/>
        <end position="452"/>
    </location>
</feature>
<feature type="region of interest" description="Disordered" evidence="1">
    <location>
        <begin position="597"/>
        <end position="616"/>
    </location>
</feature>
<feature type="region of interest" description="Disordered" evidence="1">
    <location>
        <begin position="76"/>
        <end position="110"/>
    </location>
</feature>
<dbReference type="Proteomes" id="UP000612055">
    <property type="component" value="Unassembled WGS sequence"/>
</dbReference>
<dbReference type="EMBL" id="JAEHOE010000032">
    <property type="protein sequence ID" value="KAG2494283.1"/>
    <property type="molecule type" value="Genomic_DNA"/>
</dbReference>
<evidence type="ECO:0000313" key="3">
    <source>
        <dbReference type="Proteomes" id="UP000612055"/>
    </source>
</evidence>
<feature type="compositionally biased region" description="Basic residues" evidence="1">
    <location>
        <begin position="931"/>
        <end position="941"/>
    </location>
</feature>
<feature type="compositionally biased region" description="Low complexity" evidence="1">
    <location>
        <begin position="692"/>
        <end position="709"/>
    </location>
</feature>
<proteinExistence type="predicted"/>
<gene>
    <name evidence="2" type="ORF">HYH03_007636</name>
</gene>
<evidence type="ECO:0000256" key="1">
    <source>
        <dbReference type="SAM" id="MobiDB-lite"/>
    </source>
</evidence>
<feature type="region of interest" description="Disordered" evidence="1">
    <location>
        <begin position="628"/>
        <end position="741"/>
    </location>
</feature>
<sequence>MGPSSERFWALATSRLVPEPDRHDMAVLLACLESIYRAEYQQLAGEAINAIAAANAAHVRPDGSLADVVSTSGYGSGEEESYGVREGSAVGAPAGGPGSRPGGAGGPGGADGAATAATVFAAAAAAEDDVVVGGAIQGVAAAAGLAAAAAAVVADGFRPGGPDGAAASGTSAASAEGSTSWEEEEAGASVMSYDAGAAAAAAAGASAADLDADALRRLLRLAGRAGYQAFTVRDVALADSLNADYLSQLFVKGSTSRLDTALVQECVDPSLPAEARSVLLLARGYGRELQAGRLLLQKLDYLQTLAVGQAGTWLKNGVSGLAAALFGTFEAAAGGSADGGGGPIFVEPDGRILTTPRGAEAELRGTGASGSQQAAEAKTADGTALAGTAGQGALPAVEAEPSGAWASSANGGAGGPHAAAGAWEAQPSASVAAVAAATEPAEPSASAAAGPELQPPAPGSAAEPGTVRVRSLTGSPRELQWQSVGGGLEVACVRSLSGESVDAAEGFGHGAADGLYRQAEPGVVAVEAAASVPLEWPQLRQPASEAGAAEGPQLVAASVGQQQPSALAAGAAALQPAAAAASAAAAPALAAPRRRAWDDGLSLPTPGGGDLGASPCGCGPAVPMPSLFSSSSSASSSGSSAAASVEDGSGAAGRWAAPSTNGGAGRNGSGGGGKYSMASAPPTPPTRSVEDAPAPSFTSAAAAAGNAAGANGGTGQGEQPQEAGAPDAGEQDDAASSSSSEGSLWYMLDEAQVERVLAAVVGGTTSALSGVYSALSDWGLVPRTDVVPLSAFNQHFLVSERPGRPPLYICKVSLSDAMGGAAWLSEGVKGLFDGLLREVQLQEPTFREVVVLYRPAHKRMAPPLRPAAPPPRSVLQRVRELLGFARPFSATSTSPAAPSSSSVSTSGPWGYAATRARPGQAQQIHMPPISRKLHPHHHSHQHQGNGLEGAGASARGPRRSDAASSRPHPLRSAASSPTTAASPAGQESLDEADGAVTEGDVWGRSAGGAARRIRGLRSGWLRRLLNPMRWLPRGPNETAALKRPPIQIRIYRDIPLPTWKVVLPEKLLQFRPLDLLRVDLFAVAGLAGLAAQARYDNLILDVLTFGSAAVLLVRIILGYQRMADRFRSVVNELLAEKALAGQEGAVEALAMAAAQQQLRQAALAYVLLLHHSDPAAAPATAAPATAGVTSTAAPSAAAPHVLAQGGTLQRVAAAAEEDEEGAVQRPPAMATTARLQEMAEWALATHSGVRVRFNACQALHELQRLGLVVRVLPAAAPGANASAAAAAAQAASGRALARAGSRGGGSRGSLVPNEVEEAALGSLSALAAAAEAEGRPAGAACGCCEDPVLGCDGHDGCGCADVWWAAVPLTDAVPVVEDFWGGLLWRRVGAILRRRDGL</sequence>
<dbReference type="InterPro" id="IPR022227">
    <property type="entry name" value="DUF3754"/>
</dbReference>
<reference evidence="2" key="1">
    <citation type="journal article" date="2020" name="bioRxiv">
        <title>Comparative genomics of Chlamydomonas.</title>
        <authorList>
            <person name="Craig R.J."/>
            <person name="Hasan A.R."/>
            <person name="Ness R.W."/>
            <person name="Keightley P.D."/>
        </authorList>
    </citation>
    <scope>NUCLEOTIDE SEQUENCE</scope>
    <source>
        <strain evidence="2">CCAP 11/70</strain>
    </source>
</reference>
<feature type="region of interest" description="Disordered" evidence="1">
    <location>
        <begin position="889"/>
        <end position="1001"/>
    </location>
</feature>
<organism evidence="2 3">
    <name type="scientific">Edaphochlamys debaryana</name>
    <dbReference type="NCBI Taxonomy" id="47281"/>
    <lineage>
        <taxon>Eukaryota</taxon>
        <taxon>Viridiplantae</taxon>
        <taxon>Chlorophyta</taxon>
        <taxon>core chlorophytes</taxon>
        <taxon>Chlorophyceae</taxon>
        <taxon>CS clade</taxon>
        <taxon>Chlamydomonadales</taxon>
        <taxon>Chlamydomonadales incertae sedis</taxon>
        <taxon>Edaphochlamys</taxon>
    </lineage>
</organism>
<feature type="compositionally biased region" description="Low complexity" evidence="1">
    <location>
        <begin position="629"/>
        <end position="653"/>
    </location>
</feature>
<feature type="compositionally biased region" description="Gly residues" evidence="1">
    <location>
        <begin position="662"/>
        <end position="674"/>
    </location>
</feature>
<feature type="region of interest" description="Disordered" evidence="1">
    <location>
        <begin position="391"/>
        <end position="468"/>
    </location>
</feature>
<keyword evidence="3" id="KW-1185">Reference proteome</keyword>
<dbReference type="PANTHER" id="PTHR33645">
    <property type="entry name" value="AMINOPEPTIDASE (DUF3754)"/>
    <property type="match status" value="1"/>
</dbReference>
<feature type="compositionally biased region" description="Low complexity" evidence="1">
    <location>
        <begin position="972"/>
        <end position="984"/>
    </location>
</feature>
<protein>
    <submittedName>
        <fullName evidence="2">Uncharacterized protein</fullName>
    </submittedName>
</protein>
<comment type="caution">
    <text evidence="2">The sequence shown here is derived from an EMBL/GenBank/DDBJ whole genome shotgun (WGS) entry which is preliminary data.</text>
</comment>
<name>A0A835Y1N2_9CHLO</name>
<dbReference type="Pfam" id="PF12576">
    <property type="entry name" value="DUF3754"/>
    <property type="match status" value="1"/>
</dbReference>
<dbReference type="OrthoDB" id="2020015at2759"/>